<dbReference type="VEuPathDB" id="FungiDB:FUN_016397"/>
<evidence type="ECO:0000313" key="2">
    <source>
        <dbReference type="Proteomes" id="UP000234323"/>
    </source>
</evidence>
<name>A0A2I1GH22_9GLOM</name>
<organism evidence="1 2">
    <name type="scientific">Rhizophagus irregularis</name>
    <dbReference type="NCBI Taxonomy" id="588596"/>
    <lineage>
        <taxon>Eukaryota</taxon>
        <taxon>Fungi</taxon>
        <taxon>Fungi incertae sedis</taxon>
        <taxon>Mucoromycota</taxon>
        <taxon>Glomeromycotina</taxon>
        <taxon>Glomeromycetes</taxon>
        <taxon>Glomerales</taxon>
        <taxon>Glomeraceae</taxon>
        <taxon>Rhizophagus</taxon>
    </lineage>
</organism>
<gene>
    <name evidence="1" type="ORF">RhiirA4_460605</name>
</gene>
<evidence type="ECO:0000313" key="1">
    <source>
        <dbReference type="EMBL" id="PKY45901.1"/>
    </source>
</evidence>
<dbReference type="Proteomes" id="UP000234323">
    <property type="component" value="Unassembled WGS sequence"/>
</dbReference>
<dbReference type="VEuPathDB" id="FungiDB:RhiirFUN_021301"/>
<sequence>MFHNLKRKFDKKFKIPKLPKGSVGFGDNKSSGYKFEYNNGERYFNLPNGDIIWYSTIDVCGDASADVVVYPAKSYVPDPPIPGLGPPPCDTRGNSHARIICEVAVGQNVANWKNKCSLWMTQPYVRCVLGIKLYELHTTRDPQRRFNRRMKAKLWRQGMASQKCEFETVQKRRNNPTGCVALGNPAYQVTIPISDLFYDPQIPGVYTPPVTFPHPAFMYGNFTIDLYHIQQRVLEFQEQ</sequence>
<dbReference type="EMBL" id="LLXI01000419">
    <property type="protein sequence ID" value="PKY45901.1"/>
    <property type="molecule type" value="Genomic_DNA"/>
</dbReference>
<comment type="caution">
    <text evidence="1">The sequence shown here is derived from an EMBL/GenBank/DDBJ whole genome shotgun (WGS) entry which is preliminary data.</text>
</comment>
<dbReference type="VEuPathDB" id="FungiDB:RhiirA1_457900"/>
<keyword evidence="2" id="KW-1185">Reference proteome</keyword>
<accession>A0A2I1GH22</accession>
<dbReference type="AlphaFoldDB" id="A0A2I1GH22"/>
<proteinExistence type="predicted"/>
<protein>
    <submittedName>
        <fullName evidence="1">Uncharacterized protein</fullName>
    </submittedName>
</protein>
<reference evidence="1 2" key="1">
    <citation type="submission" date="2015-10" db="EMBL/GenBank/DDBJ databases">
        <title>Genome analyses suggest a sexual origin of heterokaryosis in a supposedly ancient asexual fungus.</title>
        <authorList>
            <person name="Ropars J."/>
            <person name="Sedzielewska K."/>
            <person name="Noel J."/>
            <person name="Charron P."/>
            <person name="Farinelli L."/>
            <person name="Marton T."/>
            <person name="Kruger M."/>
            <person name="Pelin A."/>
            <person name="Brachmann A."/>
            <person name="Corradi N."/>
        </authorList>
    </citation>
    <scope>NUCLEOTIDE SEQUENCE [LARGE SCALE GENOMIC DNA]</scope>
    <source>
        <strain evidence="1 2">A4</strain>
    </source>
</reference>